<accession>A0A9D4FYE9</accession>
<dbReference type="Proteomes" id="UP000828390">
    <property type="component" value="Unassembled WGS sequence"/>
</dbReference>
<gene>
    <name evidence="1" type="ORF">DPMN_134138</name>
</gene>
<keyword evidence="2" id="KW-1185">Reference proteome</keyword>
<reference evidence="1" key="2">
    <citation type="submission" date="2020-11" db="EMBL/GenBank/DDBJ databases">
        <authorList>
            <person name="McCartney M.A."/>
            <person name="Auch B."/>
            <person name="Kono T."/>
            <person name="Mallez S."/>
            <person name="Becker A."/>
            <person name="Gohl D.M."/>
            <person name="Silverstein K.A.T."/>
            <person name="Koren S."/>
            <person name="Bechman K.B."/>
            <person name="Herman A."/>
            <person name="Abrahante J.E."/>
            <person name="Garbe J."/>
        </authorList>
    </citation>
    <scope>NUCLEOTIDE SEQUENCE</scope>
    <source>
        <strain evidence="1">Duluth1</strain>
        <tissue evidence="1">Whole animal</tissue>
    </source>
</reference>
<dbReference type="AlphaFoldDB" id="A0A9D4FYE9"/>
<organism evidence="1 2">
    <name type="scientific">Dreissena polymorpha</name>
    <name type="common">Zebra mussel</name>
    <name type="synonym">Mytilus polymorpha</name>
    <dbReference type="NCBI Taxonomy" id="45954"/>
    <lineage>
        <taxon>Eukaryota</taxon>
        <taxon>Metazoa</taxon>
        <taxon>Spiralia</taxon>
        <taxon>Lophotrochozoa</taxon>
        <taxon>Mollusca</taxon>
        <taxon>Bivalvia</taxon>
        <taxon>Autobranchia</taxon>
        <taxon>Heteroconchia</taxon>
        <taxon>Euheterodonta</taxon>
        <taxon>Imparidentia</taxon>
        <taxon>Neoheterodontei</taxon>
        <taxon>Myida</taxon>
        <taxon>Dreissenoidea</taxon>
        <taxon>Dreissenidae</taxon>
        <taxon>Dreissena</taxon>
    </lineage>
</organism>
<sequence length="106" mass="11652">MSSFTVTATLGGFARATETLYALVSRHFATTVGNFIEHRRPNGEFVTIATQTGQQEGDLDIAAGNIHPGTNITDTRFRDSISRFTSSMLLNFEGQVDDLQSEYIFA</sequence>
<reference evidence="1" key="1">
    <citation type="journal article" date="2019" name="bioRxiv">
        <title>The Genome of the Zebra Mussel, Dreissena polymorpha: A Resource for Invasive Species Research.</title>
        <authorList>
            <person name="McCartney M.A."/>
            <person name="Auch B."/>
            <person name="Kono T."/>
            <person name="Mallez S."/>
            <person name="Zhang Y."/>
            <person name="Obille A."/>
            <person name="Becker A."/>
            <person name="Abrahante J.E."/>
            <person name="Garbe J."/>
            <person name="Badalamenti J.P."/>
            <person name="Herman A."/>
            <person name="Mangelson H."/>
            <person name="Liachko I."/>
            <person name="Sullivan S."/>
            <person name="Sone E.D."/>
            <person name="Koren S."/>
            <person name="Silverstein K.A.T."/>
            <person name="Beckman K.B."/>
            <person name="Gohl D.M."/>
        </authorList>
    </citation>
    <scope>NUCLEOTIDE SEQUENCE</scope>
    <source>
        <strain evidence="1">Duluth1</strain>
        <tissue evidence="1">Whole animal</tissue>
    </source>
</reference>
<dbReference type="EMBL" id="JAIWYP010000006">
    <property type="protein sequence ID" value="KAH3805829.1"/>
    <property type="molecule type" value="Genomic_DNA"/>
</dbReference>
<proteinExistence type="predicted"/>
<evidence type="ECO:0000313" key="2">
    <source>
        <dbReference type="Proteomes" id="UP000828390"/>
    </source>
</evidence>
<name>A0A9D4FYE9_DREPO</name>
<protein>
    <submittedName>
        <fullName evidence="1">Uncharacterized protein</fullName>
    </submittedName>
</protein>
<comment type="caution">
    <text evidence="1">The sequence shown here is derived from an EMBL/GenBank/DDBJ whole genome shotgun (WGS) entry which is preliminary data.</text>
</comment>
<evidence type="ECO:0000313" key="1">
    <source>
        <dbReference type="EMBL" id="KAH3805829.1"/>
    </source>
</evidence>